<evidence type="ECO:0000256" key="1">
    <source>
        <dbReference type="SAM" id="MobiDB-lite"/>
    </source>
</evidence>
<dbReference type="EMBL" id="GBRH01159120">
    <property type="protein sequence ID" value="JAE38776.1"/>
    <property type="molecule type" value="Transcribed_RNA"/>
</dbReference>
<reference evidence="2" key="1">
    <citation type="submission" date="2014-09" db="EMBL/GenBank/DDBJ databases">
        <authorList>
            <person name="Magalhaes I.L.F."/>
            <person name="Oliveira U."/>
            <person name="Santos F.R."/>
            <person name="Vidigal T.H.D.A."/>
            <person name="Brescovit A.D."/>
            <person name="Santos A.J."/>
        </authorList>
    </citation>
    <scope>NUCLEOTIDE SEQUENCE</scope>
    <source>
        <tissue evidence="2">Shoot tissue taken approximately 20 cm above the soil surface</tissue>
    </source>
</reference>
<evidence type="ECO:0000313" key="2">
    <source>
        <dbReference type="EMBL" id="JAE38776.1"/>
    </source>
</evidence>
<reference evidence="2" key="2">
    <citation type="journal article" date="2015" name="Data Brief">
        <title>Shoot transcriptome of the giant reed, Arundo donax.</title>
        <authorList>
            <person name="Barrero R.A."/>
            <person name="Guerrero F.D."/>
            <person name="Moolhuijzen P."/>
            <person name="Goolsby J.A."/>
            <person name="Tidwell J."/>
            <person name="Bellgard S.E."/>
            <person name="Bellgard M.I."/>
        </authorList>
    </citation>
    <scope>NUCLEOTIDE SEQUENCE</scope>
    <source>
        <tissue evidence="2">Shoot tissue taken approximately 20 cm above the soil surface</tissue>
    </source>
</reference>
<organism evidence="2">
    <name type="scientific">Arundo donax</name>
    <name type="common">Giant reed</name>
    <name type="synonym">Donax arundinaceus</name>
    <dbReference type="NCBI Taxonomy" id="35708"/>
    <lineage>
        <taxon>Eukaryota</taxon>
        <taxon>Viridiplantae</taxon>
        <taxon>Streptophyta</taxon>
        <taxon>Embryophyta</taxon>
        <taxon>Tracheophyta</taxon>
        <taxon>Spermatophyta</taxon>
        <taxon>Magnoliopsida</taxon>
        <taxon>Liliopsida</taxon>
        <taxon>Poales</taxon>
        <taxon>Poaceae</taxon>
        <taxon>PACMAD clade</taxon>
        <taxon>Arundinoideae</taxon>
        <taxon>Arundineae</taxon>
        <taxon>Arundo</taxon>
    </lineage>
</organism>
<proteinExistence type="predicted"/>
<feature type="region of interest" description="Disordered" evidence="1">
    <location>
        <begin position="1"/>
        <end position="36"/>
    </location>
</feature>
<name>A0A0A9HV75_ARUDO</name>
<protein>
    <submittedName>
        <fullName evidence="2">Uncharacterized protein</fullName>
    </submittedName>
</protein>
<sequence length="36" mass="3993">MGGQGGVPAQRHPGPHRRPQGLRQLHQSAEGRRRRA</sequence>
<accession>A0A0A9HV75</accession>
<dbReference type="AlphaFoldDB" id="A0A0A9HV75"/>